<reference evidence="1 2" key="1">
    <citation type="submission" date="2018-11" db="EMBL/GenBank/DDBJ databases">
        <title>Genomic Encyclopedia of Type Strains, Phase IV (KMG-IV): sequencing the most valuable type-strain genomes for metagenomic binning, comparative biology and taxonomic classification.</title>
        <authorList>
            <person name="Goeker M."/>
        </authorList>
    </citation>
    <scope>NUCLEOTIDE SEQUENCE [LARGE SCALE GENOMIC DNA]</scope>
    <source>
        <strain evidence="1 2">DSM 16974</strain>
    </source>
</reference>
<dbReference type="AlphaFoldDB" id="A0A3N1NWR1"/>
<comment type="caution">
    <text evidence="1">The sequence shown here is derived from an EMBL/GenBank/DDBJ whole genome shotgun (WGS) entry which is preliminary data.</text>
</comment>
<protein>
    <submittedName>
        <fullName evidence="1">Uncharacterized protein</fullName>
    </submittedName>
</protein>
<evidence type="ECO:0000313" key="2">
    <source>
        <dbReference type="Proteomes" id="UP000273643"/>
    </source>
</evidence>
<organism evidence="1 2">
    <name type="scientific">Marinimicrobium koreense</name>
    <dbReference type="NCBI Taxonomy" id="306545"/>
    <lineage>
        <taxon>Bacteria</taxon>
        <taxon>Pseudomonadati</taxon>
        <taxon>Pseudomonadota</taxon>
        <taxon>Gammaproteobacteria</taxon>
        <taxon>Cellvibrionales</taxon>
        <taxon>Cellvibrionaceae</taxon>
        <taxon>Marinimicrobium</taxon>
    </lineage>
</organism>
<dbReference type="OrthoDB" id="6958576at2"/>
<accession>A0A3N1NWR1</accession>
<dbReference type="EMBL" id="RJUK01000001">
    <property type="protein sequence ID" value="ROQ20635.1"/>
    <property type="molecule type" value="Genomic_DNA"/>
</dbReference>
<proteinExistence type="predicted"/>
<gene>
    <name evidence="1" type="ORF">EDC38_1248</name>
</gene>
<name>A0A3N1NWR1_9GAMM</name>
<dbReference type="RefSeq" id="WP_123637750.1">
    <property type="nucleotide sequence ID" value="NZ_RJUK01000001.1"/>
</dbReference>
<dbReference type="Proteomes" id="UP000273643">
    <property type="component" value="Unassembled WGS sequence"/>
</dbReference>
<evidence type="ECO:0000313" key="1">
    <source>
        <dbReference type="EMBL" id="ROQ20635.1"/>
    </source>
</evidence>
<keyword evidence="2" id="KW-1185">Reference proteome</keyword>
<sequence length="163" mass="18232">MADIHIADFYKDAARILVQLYNQFPRPTMLFVEDIAGPDTPDEFGLHSPRHQSCLSTMLWLAQTGYLRYETLVRQEAIDQAVLTQRGFTLLASPLPVHDVVGFEALPHDSDAPDSDTNPSDDVQAAARADNGVQLLRDVLKHGSSTAIEQVMLELFRQSRHHP</sequence>